<dbReference type="OrthoDB" id="10025488at2759"/>
<evidence type="ECO:0000259" key="2">
    <source>
        <dbReference type="PROSITE" id="PS00022"/>
    </source>
</evidence>
<keyword evidence="1" id="KW-0472">Membrane</keyword>
<gene>
    <name evidence="3" type="ORF">EDS130_LOCUS23868</name>
</gene>
<feature type="transmembrane region" description="Helical" evidence="1">
    <location>
        <begin position="119"/>
        <end position="144"/>
    </location>
</feature>
<protein>
    <recommendedName>
        <fullName evidence="2">EGF-like domain-containing protein</fullName>
    </recommendedName>
</protein>
<dbReference type="EMBL" id="CAJNOJ010000132">
    <property type="protein sequence ID" value="CAF1174229.1"/>
    <property type="molecule type" value="Genomic_DNA"/>
</dbReference>
<sequence>MNDFQCGRDISFCLSVCNLTLCSPENNTCVADHGYCVFSDKVQPKCICLPCFIGKYCEDEKVSRNLWSFFAPYGEIAENGAYIPAIIIMIWGAFLLMNGICCLQTYLCRKIRETNLGIYLIMLSIVSLFIGLILIIFASLFLRVKDLPDLDLFADFHCIIYEKFVYIPLVSMYNWFIACVGIERALVACSRDYELHDSRRRSVIVSVLVVIICPLTALPGLFTVRQNQPAELRPMQCVNFTPVGYILQRICTDQLLVGADHSSYESLTIFTESISGWVQIDAEQLNMYLAKNSSAIRPSHRLHDRLDNIYAVLEDCTFLV</sequence>
<keyword evidence="1" id="KW-0812">Transmembrane</keyword>
<evidence type="ECO:0000313" key="3">
    <source>
        <dbReference type="EMBL" id="CAF1174229.1"/>
    </source>
</evidence>
<reference evidence="3" key="1">
    <citation type="submission" date="2021-02" db="EMBL/GenBank/DDBJ databases">
        <authorList>
            <person name="Nowell W R."/>
        </authorList>
    </citation>
    <scope>NUCLEOTIDE SEQUENCE</scope>
</reference>
<dbReference type="SUPFAM" id="SSF81321">
    <property type="entry name" value="Family A G protein-coupled receptor-like"/>
    <property type="match status" value="1"/>
</dbReference>
<feature type="transmembrane region" description="Helical" evidence="1">
    <location>
        <begin position="164"/>
        <end position="182"/>
    </location>
</feature>
<evidence type="ECO:0000313" key="4">
    <source>
        <dbReference type="Proteomes" id="UP000663852"/>
    </source>
</evidence>
<feature type="transmembrane region" description="Helical" evidence="1">
    <location>
        <begin position="82"/>
        <end position="107"/>
    </location>
</feature>
<accession>A0A814UGF6</accession>
<dbReference type="Gene3D" id="1.20.1070.10">
    <property type="entry name" value="Rhodopsin 7-helix transmembrane proteins"/>
    <property type="match status" value="1"/>
</dbReference>
<keyword evidence="1" id="KW-1133">Transmembrane helix</keyword>
<dbReference type="AlphaFoldDB" id="A0A814UGF6"/>
<name>A0A814UGF6_ADIRI</name>
<dbReference type="PROSITE" id="PS00022">
    <property type="entry name" value="EGF_1"/>
    <property type="match status" value="1"/>
</dbReference>
<evidence type="ECO:0000256" key="1">
    <source>
        <dbReference type="SAM" id="Phobius"/>
    </source>
</evidence>
<proteinExistence type="predicted"/>
<feature type="domain" description="EGF-like" evidence="2">
    <location>
        <begin position="46"/>
        <end position="57"/>
    </location>
</feature>
<organism evidence="3 4">
    <name type="scientific">Adineta ricciae</name>
    <name type="common">Rotifer</name>
    <dbReference type="NCBI Taxonomy" id="249248"/>
    <lineage>
        <taxon>Eukaryota</taxon>
        <taxon>Metazoa</taxon>
        <taxon>Spiralia</taxon>
        <taxon>Gnathifera</taxon>
        <taxon>Rotifera</taxon>
        <taxon>Eurotatoria</taxon>
        <taxon>Bdelloidea</taxon>
        <taxon>Adinetida</taxon>
        <taxon>Adinetidae</taxon>
        <taxon>Adineta</taxon>
    </lineage>
</organism>
<dbReference type="Proteomes" id="UP000663852">
    <property type="component" value="Unassembled WGS sequence"/>
</dbReference>
<comment type="caution">
    <text evidence="3">The sequence shown here is derived from an EMBL/GenBank/DDBJ whole genome shotgun (WGS) entry which is preliminary data.</text>
</comment>
<feature type="transmembrane region" description="Helical" evidence="1">
    <location>
        <begin position="203"/>
        <end position="222"/>
    </location>
</feature>
<dbReference type="InterPro" id="IPR000742">
    <property type="entry name" value="EGF"/>
</dbReference>